<keyword evidence="1" id="KW-0677">Repeat</keyword>
<dbReference type="EMBL" id="JAQNDM010000002">
    <property type="protein sequence ID" value="MDC0712095.1"/>
    <property type="molecule type" value="Genomic_DNA"/>
</dbReference>
<evidence type="ECO:0000313" key="5">
    <source>
        <dbReference type="Proteomes" id="UP001221838"/>
    </source>
</evidence>
<name>A0ABT5DEI3_9BACT</name>
<dbReference type="SUPFAM" id="SSF50985">
    <property type="entry name" value="RCC1/BLIP-II"/>
    <property type="match status" value="1"/>
</dbReference>
<comment type="caution">
    <text evidence="4">The sequence shown here is derived from an EMBL/GenBank/DDBJ whole genome shotgun (WGS) entry which is preliminary data.</text>
</comment>
<dbReference type="Proteomes" id="UP001221838">
    <property type="component" value="Unassembled WGS sequence"/>
</dbReference>
<sequence length="490" mass="50584">MKTLQVLLSTVLLVKLAGCADFDQEVADRCERDPHSCGLPDPTAPVITQSSQSAQEVPSQGTVTLSVEAQDDETPQLDFSWTASIGTVEVHASTGSTSEVVWTAPLCVPSNIPATVTVRVDNRGTSASKTFDLSSEACRILAVSAGDNHSLALRSDGTVWAWGDNSSGQLGNGTKDPQPVVLPVQVSGLTDVVAVAAGASHSLAKSRDGTVWAWGANDDGQLGDGTSLEQIRPVQVAVLTDVTAVVASANYSLALRGDGTVWAWGDNDLGQIGDGTDKDRAVPKRVEKLVGIFISTVVVGDDHSLALSREGDVWAWGYNDFGEIGTAEDVQAIPERMSGVTGVKALASGNGHSLALREDGTVLAWGDNSEGQLGYDPEATVNTPVKVPGLEGITALAAGAEFSLALTGDGTVWAWGINTVGELGIGTDAPRGLPRKVPGLVDIKVLAAGDAHALVLQGDGTVWAWGANDSGQLGDGDAVDTQVPVKTLSP</sequence>
<keyword evidence="5" id="KW-1185">Reference proteome</keyword>
<dbReference type="Pfam" id="PF25390">
    <property type="entry name" value="WD40_RLD"/>
    <property type="match status" value="1"/>
</dbReference>
<reference evidence="4 5" key="1">
    <citation type="submission" date="2022-11" db="EMBL/GenBank/DDBJ databases">
        <title>Minimal conservation of predation-associated metabolite biosynthetic gene clusters underscores biosynthetic potential of Myxococcota including descriptions for ten novel species: Archangium lansinium sp. nov., Myxococcus landrumus sp. nov., Nannocystis bai.</title>
        <authorList>
            <person name="Ahearne A."/>
            <person name="Stevens C."/>
            <person name="Dowd S."/>
        </authorList>
    </citation>
    <scope>NUCLEOTIDE SEQUENCE [LARGE SCALE GENOMIC DNA]</scope>
    <source>
        <strain evidence="4 5">NCWAL01</strain>
    </source>
</reference>
<proteinExistence type="predicted"/>
<feature type="domain" description="RCC1-like" evidence="3">
    <location>
        <begin position="192"/>
        <end position="485"/>
    </location>
</feature>
<evidence type="ECO:0000256" key="2">
    <source>
        <dbReference type="SAM" id="MobiDB-lite"/>
    </source>
</evidence>
<dbReference type="InterPro" id="IPR058923">
    <property type="entry name" value="RCC1-like_dom"/>
</dbReference>
<dbReference type="PROSITE" id="PS50012">
    <property type="entry name" value="RCC1_3"/>
    <property type="match status" value="7"/>
</dbReference>
<dbReference type="PANTHER" id="PTHR22870:SF408">
    <property type="entry name" value="OS09G0560450 PROTEIN"/>
    <property type="match status" value="1"/>
</dbReference>
<dbReference type="Gene3D" id="2.130.10.30">
    <property type="entry name" value="Regulator of chromosome condensation 1/beta-lactamase-inhibitor protein II"/>
    <property type="match status" value="2"/>
</dbReference>
<feature type="region of interest" description="Disordered" evidence="2">
    <location>
        <begin position="471"/>
        <end position="490"/>
    </location>
</feature>
<gene>
    <name evidence="4" type="ORF">POL68_26755</name>
</gene>
<dbReference type="InterPro" id="IPR051210">
    <property type="entry name" value="Ub_ligase/GEF_domain"/>
</dbReference>
<dbReference type="PROSITE" id="PS00626">
    <property type="entry name" value="RCC1_2"/>
    <property type="match status" value="2"/>
</dbReference>
<dbReference type="Pfam" id="PF13540">
    <property type="entry name" value="RCC1_2"/>
    <property type="match status" value="1"/>
</dbReference>
<dbReference type="InterPro" id="IPR000408">
    <property type="entry name" value="Reg_chr_condens"/>
</dbReference>
<evidence type="ECO:0000259" key="3">
    <source>
        <dbReference type="Pfam" id="PF25390"/>
    </source>
</evidence>
<protein>
    <submittedName>
        <fullName evidence="4">RCC1 repeat-containing protein</fullName>
    </submittedName>
</protein>
<organism evidence="4 5">
    <name type="scientific">Stigmatella ashevillensis</name>
    <dbReference type="NCBI Taxonomy" id="2995309"/>
    <lineage>
        <taxon>Bacteria</taxon>
        <taxon>Pseudomonadati</taxon>
        <taxon>Myxococcota</taxon>
        <taxon>Myxococcia</taxon>
        <taxon>Myxococcales</taxon>
        <taxon>Cystobacterineae</taxon>
        <taxon>Archangiaceae</taxon>
        <taxon>Stigmatella</taxon>
    </lineage>
</organism>
<dbReference type="InterPro" id="IPR009091">
    <property type="entry name" value="RCC1/BLIP-II"/>
</dbReference>
<dbReference type="RefSeq" id="WP_272142163.1">
    <property type="nucleotide sequence ID" value="NZ_JAQNDM010000002.1"/>
</dbReference>
<accession>A0ABT5DEI3</accession>
<dbReference type="PRINTS" id="PR00633">
    <property type="entry name" value="RCCNDNSATION"/>
</dbReference>
<evidence type="ECO:0000313" key="4">
    <source>
        <dbReference type="EMBL" id="MDC0712095.1"/>
    </source>
</evidence>
<dbReference type="PANTHER" id="PTHR22870">
    <property type="entry name" value="REGULATOR OF CHROMOSOME CONDENSATION"/>
    <property type="match status" value="1"/>
</dbReference>
<evidence type="ECO:0000256" key="1">
    <source>
        <dbReference type="ARBA" id="ARBA00022737"/>
    </source>
</evidence>